<evidence type="ECO:0000313" key="2">
    <source>
        <dbReference type="Proteomes" id="UP001152531"/>
    </source>
</evidence>
<organism evidence="1 2">
    <name type="scientific">[Candida] jaroonii</name>
    <dbReference type="NCBI Taxonomy" id="467808"/>
    <lineage>
        <taxon>Eukaryota</taxon>
        <taxon>Fungi</taxon>
        <taxon>Dikarya</taxon>
        <taxon>Ascomycota</taxon>
        <taxon>Saccharomycotina</taxon>
        <taxon>Pichiomycetes</taxon>
        <taxon>Debaryomycetaceae</taxon>
        <taxon>Yamadazyma</taxon>
    </lineage>
</organism>
<reference evidence="1" key="1">
    <citation type="submission" date="2022-06" db="EMBL/GenBank/DDBJ databases">
        <authorList>
            <person name="Legras J.-L."/>
            <person name="Devillers H."/>
            <person name="Grondin C."/>
        </authorList>
    </citation>
    <scope>NUCLEOTIDE SEQUENCE</scope>
    <source>
        <strain evidence="1">CLIB 1444</strain>
    </source>
</reference>
<accession>A0ACA9YF93</accession>
<comment type="caution">
    <text evidence="1">The sequence shown here is derived from an EMBL/GenBank/DDBJ whole genome shotgun (WGS) entry which is preliminary data.</text>
</comment>
<dbReference type="EMBL" id="CALSDN010000017">
    <property type="protein sequence ID" value="CAH6723589.1"/>
    <property type="molecule type" value="Genomic_DNA"/>
</dbReference>
<sequence length="355" mass="39603">MSKVFTPLSIGDYELSHRIVMAPLTRYRAPNGIPGELMEEYYKQRSSSGSLIIAESTAISPTSGNPLNTPRVDTPESIEGWKKVVEAVHSEGGIFFCQLNHYGRGAVPSENGNVLPISSSSIAIKGEKFYKPKEMDESDMKQVIEDFTNAAEAAIKAGFDGVELHGANGYLLDQFVRDNVNVRTDQYGGSIENRCKFPLQVLDSVIARIGKGKVGYRISPWDPYQDCKDSKPLEHFAYFCEQLEKRNIAYVHSVEERSDANGGRENDSTSSDRVTVSALKKYLPSTPLISAGGWNDRNLSTFDDFELDAIAIGRFYISNPDLIKRLRDKLPLSAYNRATFYQPLEPKGYIDYPVI</sequence>
<protein>
    <submittedName>
        <fullName evidence="1">NADPH dehydrogenase 3</fullName>
    </submittedName>
</protein>
<keyword evidence="2" id="KW-1185">Reference proteome</keyword>
<name>A0ACA9YF93_9ASCO</name>
<dbReference type="Proteomes" id="UP001152531">
    <property type="component" value="Unassembled WGS sequence"/>
</dbReference>
<evidence type="ECO:0000313" key="1">
    <source>
        <dbReference type="EMBL" id="CAH6723589.1"/>
    </source>
</evidence>
<proteinExistence type="predicted"/>
<gene>
    <name evidence="1" type="ORF">CLIB1444_17S00232</name>
</gene>